<dbReference type="Proteomes" id="UP000193411">
    <property type="component" value="Unassembled WGS sequence"/>
</dbReference>
<name>A0A1Y2HRR4_9FUNG</name>
<dbReference type="EMBL" id="MCFL01000365">
    <property type="protein sequence ID" value="ORZ28068.1"/>
    <property type="molecule type" value="Genomic_DNA"/>
</dbReference>
<reference evidence="2 3" key="1">
    <citation type="submission" date="2016-07" db="EMBL/GenBank/DDBJ databases">
        <title>Pervasive Adenine N6-methylation of Active Genes in Fungi.</title>
        <authorList>
            <consortium name="DOE Joint Genome Institute"/>
            <person name="Mondo S.J."/>
            <person name="Dannebaum R.O."/>
            <person name="Kuo R.C."/>
            <person name="Labutti K."/>
            <person name="Haridas S."/>
            <person name="Kuo A."/>
            <person name="Salamov A."/>
            <person name="Ahrendt S.R."/>
            <person name="Lipzen A."/>
            <person name="Sullivan W."/>
            <person name="Andreopoulos W.B."/>
            <person name="Clum A."/>
            <person name="Lindquist E."/>
            <person name="Daum C."/>
            <person name="Ramamoorthy G.K."/>
            <person name="Gryganskyi A."/>
            <person name="Culley D."/>
            <person name="Magnuson J.K."/>
            <person name="James T.Y."/>
            <person name="O'Malley M.A."/>
            <person name="Stajich J.E."/>
            <person name="Spatafora J.W."/>
            <person name="Visel A."/>
            <person name="Grigoriev I.V."/>
        </authorList>
    </citation>
    <scope>NUCLEOTIDE SEQUENCE [LARGE SCALE GENOMIC DNA]</scope>
    <source>
        <strain evidence="2 3">PL171</strain>
    </source>
</reference>
<comment type="caution">
    <text evidence="2">The sequence shown here is derived from an EMBL/GenBank/DDBJ whole genome shotgun (WGS) entry which is preliminary data.</text>
</comment>
<protein>
    <submittedName>
        <fullName evidence="2">Uncharacterized protein</fullName>
    </submittedName>
</protein>
<gene>
    <name evidence="2" type="ORF">BCR44DRAFT_1432746</name>
    <name evidence="1" type="ORF">BCR44DRAFT_1455468</name>
</gene>
<accession>A0A1Y2HRR4</accession>
<organism evidence="2 3">
    <name type="scientific">Catenaria anguillulae PL171</name>
    <dbReference type="NCBI Taxonomy" id="765915"/>
    <lineage>
        <taxon>Eukaryota</taxon>
        <taxon>Fungi</taxon>
        <taxon>Fungi incertae sedis</taxon>
        <taxon>Blastocladiomycota</taxon>
        <taxon>Blastocladiomycetes</taxon>
        <taxon>Blastocladiales</taxon>
        <taxon>Catenariaceae</taxon>
        <taxon>Catenaria</taxon>
    </lineage>
</organism>
<keyword evidence="3" id="KW-1185">Reference proteome</keyword>
<proteinExistence type="predicted"/>
<evidence type="ECO:0000313" key="3">
    <source>
        <dbReference type="Proteomes" id="UP000193411"/>
    </source>
</evidence>
<evidence type="ECO:0000313" key="2">
    <source>
        <dbReference type="EMBL" id="ORZ36491.1"/>
    </source>
</evidence>
<sequence>MQSTEPQPPPACLPNKPVQSLDTAVARISDAEKRSEAEGLEKAAFFLDKWPASSPRAGARHVFAKKLIPRVRCFDCDAAAIQKWIENGRVGEPEWHSTSRLYSSGRGFKCNNPEAGHGQLDPHRALEAIWQAWLDCLGCPYRRSSPRDSDDDADG</sequence>
<dbReference type="EMBL" id="MCFL01000017">
    <property type="protein sequence ID" value="ORZ36491.1"/>
    <property type="molecule type" value="Genomic_DNA"/>
</dbReference>
<evidence type="ECO:0000313" key="1">
    <source>
        <dbReference type="EMBL" id="ORZ28068.1"/>
    </source>
</evidence>
<dbReference type="AlphaFoldDB" id="A0A1Y2HRR4"/>